<accession>A0A226F4Y7</accession>
<dbReference type="InterPro" id="IPR027417">
    <property type="entry name" value="P-loop_NTPase"/>
</dbReference>
<gene>
    <name evidence="6" type="ORF">Fcan01_03741</name>
</gene>
<dbReference type="PANTHER" id="PTHR19871">
    <property type="entry name" value="BETA TRANSDUCIN-RELATED PROTEIN"/>
    <property type="match status" value="1"/>
</dbReference>
<evidence type="ECO:0000256" key="2">
    <source>
        <dbReference type="ARBA" id="ARBA00022737"/>
    </source>
</evidence>
<dbReference type="AlphaFoldDB" id="A0A226F4Y7"/>
<evidence type="ECO:0000259" key="4">
    <source>
        <dbReference type="Pfam" id="PF24883"/>
    </source>
</evidence>
<dbReference type="OMA" id="WIQTGAH"/>
<feature type="region of interest" description="Disordered" evidence="3">
    <location>
        <begin position="1168"/>
        <end position="1195"/>
    </location>
</feature>
<dbReference type="Pfam" id="PF24883">
    <property type="entry name" value="NPHP3_N"/>
    <property type="match status" value="1"/>
</dbReference>
<feature type="domain" description="NWD1/2-like winged helix-turn-helix" evidence="5">
    <location>
        <begin position="522"/>
        <end position="624"/>
    </location>
</feature>
<dbReference type="STRING" id="158441.A0A226F4Y7"/>
<dbReference type="Gene3D" id="3.40.50.300">
    <property type="entry name" value="P-loop containing nucleotide triphosphate hydrolases"/>
    <property type="match status" value="1"/>
</dbReference>
<dbReference type="EMBL" id="LNIX01000001">
    <property type="protein sequence ID" value="OXA64251.1"/>
    <property type="molecule type" value="Genomic_DNA"/>
</dbReference>
<dbReference type="SUPFAM" id="SSF52540">
    <property type="entry name" value="P-loop containing nucleoside triphosphate hydrolases"/>
    <property type="match status" value="1"/>
</dbReference>
<evidence type="ECO:0000256" key="1">
    <source>
        <dbReference type="ARBA" id="ARBA00022574"/>
    </source>
</evidence>
<dbReference type="InterPro" id="IPR057588">
    <property type="entry name" value="NWD1/2-like_WH"/>
</dbReference>
<dbReference type="Proteomes" id="UP000198287">
    <property type="component" value="Unassembled WGS sequence"/>
</dbReference>
<feature type="compositionally biased region" description="Basic and acidic residues" evidence="3">
    <location>
        <begin position="1168"/>
        <end position="1177"/>
    </location>
</feature>
<evidence type="ECO:0000256" key="3">
    <source>
        <dbReference type="SAM" id="MobiDB-lite"/>
    </source>
</evidence>
<sequence length="1195" mass="133960">MWNQQDHQFPELCLGELQRQLEVSYVVPVLFLSNSLGESLLPKTVEQQDFEMSLKNVGDVESRSLLETWYEIDTHAEPPCYRLKPVSAHLPKVRSTTEEEKNQAINQWRGIVEQILGIFLRVFPAELRDTYLTTVIEQEIHNSIFMSREVGKRSVWCHRVFTQLPAGQDANDSTPLTKEKSRRLEALHNELKNQLSTSHILRLLVKWEADGLSQDNAEHAAYLQELSGQLSTQLKSILDDIIEEDKGKAVWKSSYGVDGLLCSELMQHTIFCQQSANTCSIPLENTLSAIKQYIASDKSYPLVVHGVKGCGKTCLISRAVQQCLNWFPDALIVYRFVALTPESSTLVQILRTVVNQLTCLITGRTFWIPHNVDCYRKELFKLVSSSPQASSIIIIIDGIDELDPLVVSELSCWLSEEMPSRMKIIMSCSEASEDTSVFQIIKASLKHEDAFISVPNPNQTAAEGLLTATLLQYCHSADGDLQKKISSRLKHCTLPLYIKVLAWQASIGSVDLSGTGDTRSVINDLFDYLEKSLGKEKVEYTLALLCASRYGLCDSEILDLLAHSPTFCSSVTHLDWAPASLFLAQLCQSLGPFLEWGSAGGSLVIRWRDQLMSEIAKERYLGKGETSKKTRKLLLDYFKSNWKDKKNGRFQSQPSEVQPGNSYQRRKLEEIPVQEFHLDGSIKKSYLCNLKWLVEKLQGSSVYNVIEDIVMESKGDTANLDADLSLLLKVLEMSANALSYDGSQFFGQIYGRLQSLIQSNSPDVSKCSFMKKVYEECEKPRVPSFVPLSSTLLHNPHDLAALLAQESKSFQELGAGEVYFDQITRLKSGNEYVVSLSTSNEEVIVWDVNQAKPVRTLRGVPNPNDLKIIDNTRVVLLCGRELQIFNLDDGSFVSKMKGIMNQKMPYYSPVSVPASTGLHDEHHIVSLSRNRMYVNLMNLTSGECISTFKVGEDRFLNSLIVSENGKILVCGDETQKPFPLLVWDLNSKKLIYDLRIPHHEFVTNLSAITKEGHFVCCVCREVDDPGPNFIVVYDLQSGTLFKKWKPGYSTHAIAISAQGGCVINSLEDNRILVWDLVTGACKHSLHKHTAPADTLLLDHTGARCLSYDSIGRDRTVCLWDLATGTLFASFTPDLPYSACEVSNDGCGVVFGFKGRRDVATILYRTEQSEEKVDKEESFGDPENAGKITDLKSSDK</sequence>
<name>A0A226F4Y7_FOLCA</name>
<dbReference type="InterPro" id="IPR052752">
    <property type="entry name" value="NACHT-WD_repeat"/>
</dbReference>
<dbReference type="OrthoDB" id="2325716at2759"/>
<evidence type="ECO:0000313" key="6">
    <source>
        <dbReference type="EMBL" id="OXA64251.1"/>
    </source>
</evidence>
<dbReference type="InterPro" id="IPR015943">
    <property type="entry name" value="WD40/YVTN_repeat-like_dom_sf"/>
</dbReference>
<dbReference type="Gene3D" id="2.130.10.10">
    <property type="entry name" value="YVTN repeat-like/Quinoprotein amine dehydrogenase"/>
    <property type="match status" value="2"/>
</dbReference>
<dbReference type="SUPFAM" id="SSF50998">
    <property type="entry name" value="Quinoprotein alcohol dehydrogenase-like"/>
    <property type="match status" value="1"/>
</dbReference>
<proteinExistence type="predicted"/>
<keyword evidence="7" id="KW-1185">Reference proteome</keyword>
<keyword evidence="2" id="KW-0677">Repeat</keyword>
<dbReference type="PANTHER" id="PTHR19871:SF37">
    <property type="entry name" value="GH25853P"/>
    <property type="match status" value="1"/>
</dbReference>
<keyword evidence="1" id="KW-0853">WD repeat</keyword>
<protein>
    <submittedName>
        <fullName evidence="6">NACHT and WD repeat domain-containing protein 2</fullName>
    </submittedName>
</protein>
<comment type="caution">
    <text evidence="6">The sequence shown here is derived from an EMBL/GenBank/DDBJ whole genome shotgun (WGS) entry which is preliminary data.</text>
</comment>
<dbReference type="Pfam" id="PF25469">
    <property type="entry name" value="WHD_NWD1"/>
    <property type="match status" value="1"/>
</dbReference>
<reference evidence="6 7" key="1">
    <citation type="submission" date="2015-12" db="EMBL/GenBank/DDBJ databases">
        <title>The genome of Folsomia candida.</title>
        <authorList>
            <person name="Faddeeva A."/>
            <person name="Derks M.F."/>
            <person name="Anvar Y."/>
            <person name="Smit S."/>
            <person name="Van Straalen N."/>
            <person name="Roelofs D."/>
        </authorList>
    </citation>
    <scope>NUCLEOTIDE SEQUENCE [LARGE SCALE GENOMIC DNA]</scope>
    <source>
        <strain evidence="6 7">VU population</strain>
        <tissue evidence="6">Whole body</tissue>
    </source>
</reference>
<feature type="domain" description="Nephrocystin 3-like N-terminal" evidence="4">
    <location>
        <begin position="290"/>
        <end position="426"/>
    </location>
</feature>
<dbReference type="SMART" id="SM00320">
    <property type="entry name" value="WD40"/>
    <property type="match status" value="3"/>
</dbReference>
<evidence type="ECO:0000259" key="5">
    <source>
        <dbReference type="Pfam" id="PF25469"/>
    </source>
</evidence>
<evidence type="ECO:0000313" key="7">
    <source>
        <dbReference type="Proteomes" id="UP000198287"/>
    </source>
</evidence>
<dbReference type="InterPro" id="IPR011047">
    <property type="entry name" value="Quinoprotein_ADH-like_sf"/>
</dbReference>
<dbReference type="InterPro" id="IPR001680">
    <property type="entry name" value="WD40_rpt"/>
</dbReference>
<dbReference type="InterPro" id="IPR056884">
    <property type="entry name" value="NPHP3-like_N"/>
</dbReference>
<organism evidence="6 7">
    <name type="scientific">Folsomia candida</name>
    <name type="common">Springtail</name>
    <dbReference type="NCBI Taxonomy" id="158441"/>
    <lineage>
        <taxon>Eukaryota</taxon>
        <taxon>Metazoa</taxon>
        <taxon>Ecdysozoa</taxon>
        <taxon>Arthropoda</taxon>
        <taxon>Hexapoda</taxon>
        <taxon>Collembola</taxon>
        <taxon>Entomobryomorpha</taxon>
        <taxon>Isotomoidea</taxon>
        <taxon>Isotomidae</taxon>
        <taxon>Proisotominae</taxon>
        <taxon>Folsomia</taxon>
    </lineage>
</organism>